<dbReference type="InterPro" id="IPR051457">
    <property type="entry name" value="2-oxoacid:Fd_oxidoreductase"/>
</dbReference>
<organism evidence="3 4">
    <name type="scientific">Sneathiella chinensis</name>
    <dbReference type="NCBI Taxonomy" id="349750"/>
    <lineage>
        <taxon>Bacteria</taxon>
        <taxon>Pseudomonadati</taxon>
        <taxon>Pseudomonadota</taxon>
        <taxon>Alphaproteobacteria</taxon>
        <taxon>Sneathiellales</taxon>
        <taxon>Sneathiellaceae</taxon>
        <taxon>Sneathiella</taxon>
    </lineage>
</organism>
<dbReference type="Gene3D" id="3.40.50.970">
    <property type="match status" value="1"/>
</dbReference>
<dbReference type="PANTHER" id="PTHR48084:SF4">
    <property type="entry name" value="2-OXOGLUTARATE OXIDOREDUCTASE SUBUNIT KORB"/>
    <property type="match status" value="1"/>
</dbReference>
<protein>
    <submittedName>
        <fullName evidence="3">2-oxoglutarate ferredoxin oxidoreductase subunit beta</fullName>
    </submittedName>
</protein>
<name>A0ABQ5U155_9PROT</name>
<proteinExistence type="predicted"/>
<gene>
    <name evidence="3" type="primary">korB</name>
    <name evidence="3" type="ORF">GCM10007924_08150</name>
</gene>
<evidence type="ECO:0000313" key="4">
    <source>
        <dbReference type="Proteomes" id="UP001161409"/>
    </source>
</evidence>
<comment type="caution">
    <text evidence="3">The sequence shown here is derived from an EMBL/GenBank/DDBJ whole genome shotgun (WGS) entry which is preliminary data.</text>
</comment>
<dbReference type="CDD" id="cd03375">
    <property type="entry name" value="TPP_OGFOR"/>
    <property type="match status" value="1"/>
</dbReference>
<dbReference type="PANTHER" id="PTHR48084">
    <property type="entry name" value="2-OXOGLUTARATE OXIDOREDUCTASE SUBUNIT KORB-RELATED"/>
    <property type="match status" value="1"/>
</dbReference>
<sequence length="339" mass="36913">MNVAVPTQKLKPNDFASDQEVRWCPGCGDYAILKAVQRTLPDLDVAKEKYVFVSGIGCSSRFPYYMSTYGFHTIHGRAPAFATGIKITNPDLDVWLVTGDGDGFSIGGNHMLHVLRRNVDMQILLCNNEIYGLTKGQYSPTSGEGLRTPSSPTGSVDSPLKPLVFALGSGARFVARGYDTQKNLPDVFKRAHAHKGTSLVEILQNCIVYNDAVFDDVLARDVAADKQIHVEHGKPLIFGTDKNKGIRMNTKTLTLEVVTVGENGITEEDILVHDETNKALATMLAEMDGPDLPVALGVLYCNPSATYEQAVESQMAEAKAKSSAPSLDALLREGHTWEL</sequence>
<keyword evidence="1" id="KW-0560">Oxidoreductase</keyword>
<evidence type="ECO:0000313" key="3">
    <source>
        <dbReference type="EMBL" id="GLQ05594.1"/>
    </source>
</evidence>
<dbReference type="Proteomes" id="UP001161409">
    <property type="component" value="Unassembled WGS sequence"/>
</dbReference>
<dbReference type="InterPro" id="IPR029061">
    <property type="entry name" value="THDP-binding"/>
</dbReference>
<reference evidence="3" key="2">
    <citation type="submission" date="2023-01" db="EMBL/GenBank/DDBJ databases">
        <title>Draft genome sequence of Sneathiella chinensis strain NBRC 103408.</title>
        <authorList>
            <person name="Sun Q."/>
            <person name="Mori K."/>
        </authorList>
    </citation>
    <scope>NUCLEOTIDE SEQUENCE</scope>
    <source>
        <strain evidence="3">NBRC 103408</strain>
    </source>
</reference>
<dbReference type="InterPro" id="IPR011766">
    <property type="entry name" value="TPP_enzyme_TPP-bd"/>
</dbReference>
<feature type="domain" description="Thiamine pyrophosphate enzyme TPP-binding" evidence="2">
    <location>
        <begin position="56"/>
        <end position="202"/>
    </location>
</feature>
<reference evidence="3" key="1">
    <citation type="journal article" date="2014" name="Int. J. Syst. Evol. Microbiol.">
        <title>Complete genome of a new Firmicutes species belonging to the dominant human colonic microbiota ('Ruminococcus bicirculans') reveals two chromosomes and a selective capacity to utilize plant glucans.</title>
        <authorList>
            <consortium name="NISC Comparative Sequencing Program"/>
            <person name="Wegmann U."/>
            <person name="Louis P."/>
            <person name="Goesmann A."/>
            <person name="Henrissat B."/>
            <person name="Duncan S.H."/>
            <person name="Flint H.J."/>
        </authorList>
    </citation>
    <scope>NUCLEOTIDE SEQUENCE</scope>
    <source>
        <strain evidence="3">NBRC 103408</strain>
    </source>
</reference>
<accession>A0ABQ5U155</accession>
<dbReference type="EMBL" id="BSNF01000001">
    <property type="protein sequence ID" value="GLQ05594.1"/>
    <property type="molecule type" value="Genomic_DNA"/>
</dbReference>
<evidence type="ECO:0000256" key="1">
    <source>
        <dbReference type="ARBA" id="ARBA00023002"/>
    </source>
</evidence>
<dbReference type="RefSeq" id="WP_169559581.1">
    <property type="nucleotide sequence ID" value="NZ_BSNF01000001.1"/>
</dbReference>
<evidence type="ECO:0000259" key="2">
    <source>
        <dbReference type="Pfam" id="PF02775"/>
    </source>
</evidence>
<dbReference type="SUPFAM" id="SSF52518">
    <property type="entry name" value="Thiamin diphosphate-binding fold (THDP-binding)"/>
    <property type="match status" value="1"/>
</dbReference>
<keyword evidence="4" id="KW-1185">Reference proteome</keyword>
<dbReference type="Pfam" id="PF02775">
    <property type="entry name" value="TPP_enzyme_C"/>
    <property type="match status" value="1"/>
</dbReference>